<evidence type="ECO:0000313" key="2">
    <source>
        <dbReference type="Proteomes" id="UP000807469"/>
    </source>
</evidence>
<keyword evidence="2" id="KW-1185">Reference proteome</keyword>
<dbReference type="EMBL" id="MU155164">
    <property type="protein sequence ID" value="KAF9482575.1"/>
    <property type="molecule type" value="Genomic_DNA"/>
</dbReference>
<comment type="caution">
    <text evidence="1">The sequence shown here is derived from an EMBL/GenBank/DDBJ whole genome shotgun (WGS) entry which is preliminary data.</text>
</comment>
<accession>A0A9P6D3Z4</accession>
<reference evidence="1" key="1">
    <citation type="submission" date="2020-11" db="EMBL/GenBank/DDBJ databases">
        <authorList>
            <consortium name="DOE Joint Genome Institute"/>
            <person name="Ahrendt S."/>
            <person name="Riley R."/>
            <person name="Andreopoulos W."/>
            <person name="Labutti K."/>
            <person name="Pangilinan J."/>
            <person name="Ruiz-Duenas F.J."/>
            <person name="Barrasa J.M."/>
            <person name="Sanchez-Garcia M."/>
            <person name="Camarero S."/>
            <person name="Miyauchi S."/>
            <person name="Serrano A."/>
            <person name="Linde D."/>
            <person name="Babiker R."/>
            <person name="Drula E."/>
            <person name="Ayuso-Fernandez I."/>
            <person name="Pacheco R."/>
            <person name="Padilla G."/>
            <person name="Ferreira P."/>
            <person name="Barriuso J."/>
            <person name="Kellner H."/>
            <person name="Castanera R."/>
            <person name="Alfaro M."/>
            <person name="Ramirez L."/>
            <person name="Pisabarro A.G."/>
            <person name="Kuo A."/>
            <person name="Tritt A."/>
            <person name="Lipzen A."/>
            <person name="He G."/>
            <person name="Yan M."/>
            <person name="Ng V."/>
            <person name="Cullen D."/>
            <person name="Martin F."/>
            <person name="Rosso M.-N."/>
            <person name="Henrissat B."/>
            <person name="Hibbett D."/>
            <person name="Martinez A.T."/>
            <person name="Grigoriev I.V."/>
        </authorList>
    </citation>
    <scope>NUCLEOTIDE SEQUENCE</scope>
    <source>
        <strain evidence="1">CIRM-BRFM 674</strain>
    </source>
</reference>
<name>A0A9P6D3Z4_9AGAR</name>
<evidence type="ECO:0000313" key="1">
    <source>
        <dbReference type="EMBL" id="KAF9482575.1"/>
    </source>
</evidence>
<gene>
    <name evidence="1" type="ORF">BDN70DRAFT_419465</name>
</gene>
<sequence>MISVFSLRFGLKLHIPIYYSLFYYARSQPISAGERPTHFPFRFPHSNLCRTAFLSFLIPFIHSSLRLHSKTQVLPVLYTGSLRIILRTPPPVLCILSMGPTTLPIYIYSASYLSISFIDFPPSSFTLSIIFYLDRRALSNCSVLAHFLPLILFIHFT</sequence>
<proteinExistence type="predicted"/>
<dbReference type="AlphaFoldDB" id="A0A9P6D3Z4"/>
<dbReference type="Proteomes" id="UP000807469">
    <property type="component" value="Unassembled WGS sequence"/>
</dbReference>
<organism evidence="1 2">
    <name type="scientific">Pholiota conissans</name>
    <dbReference type="NCBI Taxonomy" id="109636"/>
    <lineage>
        <taxon>Eukaryota</taxon>
        <taxon>Fungi</taxon>
        <taxon>Dikarya</taxon>
        <taxon>Basidiomycota</taxon>
        <taxon>Agaricomycotina</taxon>
        <taxon>Agaricomycetes</taxon>
        <taxon>Agaricomycetidae</taxon>
        <taxon>Agaricales</taxon>
        <taxon>Agaricineae</taxon>
        <taxon>Strophariaceae</taxon>
        <taxon>Pholiota</taxon>
    </lineage>
</organism>
<protein>
    <submittedName>
        <fullName evidence="1">Uncharacterized protein</fullName>
    </submittedName>
</protein>